<dbReference type="Proteomes" id="UP000594778">
    <property type="component" value="Chromosome"/>
</dbReference>
<dbReference type="Gene3D" id="2.102.10.10">
    <property type="entry name" value="Rieske [2Fe-2S] iron-sulphur domain"/>
    <property type="match status" value="1"/>
</dbReference>
<keyword evidence="2" id="KW-0479">Metal-binding</keyword>
<dbReference type="InterPro" id="IPR050584">
    <property type="entry name" value="Cholesterol_7-desaturase"/>
</dbReference>
<dbReference type="EMBL" id="CP065668">
    <property type="protein sequence ID" value="QPS05839.1"/>
    <property type="molecule type" value="Genomic_DNA"/>
</dbReference>
<dbReference type="InterPro" id="IPR044043">
    <property type="entry name" value="VanA_C_cat"/>
</dbReference>
<dbReference type="InterPro" id="IPR036922">
    <property type="entry name" value="Rieske_2Fe-2S_sf"/>
</dbReference>
<dbReference type="RefSeq" id="WP_197953315.1">
    <property type="nucleotide sequence ID" value="NZ_CP065668.1"/>
</dbReference>
<keyword evidence="3" id="KW-0560">Oxidoreductase</keyword>
<dbReference type="PROSITE" id="PS51296">
    <property type="entry name" value="RIESKE"/>
    <property type="match status" value="1"/>
</dbReference>
<evidence type="ECO:0000256" key="2">
    <source>
        <dbReference type="ARBA" id="ARBA00022723"/>
    </source>
</evidence>
<dbReference type="SUPFAM" id="SSF55961">
    <property type="entry name" value="Bet v1-like"/>
    <property type="match status" value="1"/>
</dbReference>
<dbReference type="PANTHER" id="PTHR21266:SF60">
    <property type="entry name" value="3-KETOSTEROID-9-ALPHA-MONOOXYGENASE, OXYGENASE COMPONENT"/>
    <property type="match status" value="1"/>
</dbReference>
<keyword evidence="7" id="KW-0223">Dioxygenase</keyword>
<name>A0A7T2RYS2_DELAC</name>
<dbReference type="PANTHER" id="PTHR21266">
    <property type="entry name" value="IRON-SULFUR DOMAIN CONTAINING PROTEIN"/>
    <property type="match status" value="1"/>
</dbReference>
<feature type="domain" description="Rieske" evidence="6">
    <location>
        <begin position="28"/>
        <end position="129"/>
    </location>
</feature>
<dbReference type="Gene3D" id="3.90.380.10">
    <property type="entry name" value="Naphthalene 1,2-dioxygenase Alpha Subunit, Chain A, domain 1"/>
    <property type="match status" value="1"/>
</dbReference>
<evidence type="ECO:0000256" key="3">
    <source>
        <dbReference type="ARBA" id="ARBA00023002"/>
    </source>
</evidence>
<evidence type="ECO:0000259" key="6">
    <source>
        <dbReference type="PROSITE" id="PS51296"/>
    </source>
</evidence>
<evidence type="ECO:0000256" key="4">
    <source>
        <dbReference type="ARBA" id="ARBA00023004"/>
    </source>
</evidence>
<reference evidence="7 8" key="1">
    <citation type="submission" date="2020-12" db="EMBL/GenBank/DDBJ databases">
        <title>FDA dAtabase for Regulatory Grade micrObial Sequences (FDA-ARGOS): Supporting development and validation of Infectious Disease Dx tests.</title>
        <authorList>
            <person name="Sproer C."/>
            <person name="Gronow S."/>
            <person name="Severitt S."/>
            <person name="Schroder I."/>
            <person name="Tallon L."/>
            <person name="Sadzewicz L."/>
            <person name="Zhao X."/>
            <person name="Boylan J."/>
            <person name="Ott S."/>
            <person name="Bowen H."/>
            <person name="Vavikolanu K."/>
            <person name="Mehta A."/>
            <person name="Aluvathingal J."/>
            <person name="Nadendla S."/>
            <person name="Lowell S."/>
            <person name="Myers T."/>
            <person name="Yan Y."/>
            <person name="Sichtig H."/>
        </authorList>
    </citation>
    <scope>NUCLEOTIDE SEQUENCE [LARGE SCALE GENOMIC DNA]</scope>
    <source>
        <strain evidence="7 8">FDAARGOS_909</strain>
    </source>
</reference>
<evidence type="ECO:0000256" key="1">
    <source>
        <dbReference type="ARBA" id="ARBA00022714"/>
    </source>
</evidence>
<keyword evidence="1" id="KW-0001">2Fe-2S</keyword>
<dbReference type="Pfam" id="PF19112">
    <property type="entry name" value="VanA_C"/>
    <property type="match status" value="1"/>
</dbReference>
<dbReference type="Pfam" id="PF00355">
    <property type="entry name" value="Rieske"/>
    <property type="match status" value="1"/>
</dbReference>
<organism evidence="7 8">
    <name type="scientific">Delftia acidovorans</name>
    <name type="common">Pseudomonas acidovorans</name>
    <name type="synonym">Comamonas acidovorans</name>
    <dbReference type="NCBI Taxonomy" id="80866"/>
    <lineage>
        <taxon>Bacteria</taxon>
        <taxon>Pseudomonadati</taxon>
        <taxon>Pseudomonadota</taxon>
        <taxon>Betaproteobacteria</taxon>
        <taxon>Burkholderiales</taxon>
        <taxon>Comamonadaceae</taxon>
        <taxon>Delftia</taxon>
    </lineage>
</organism>
<dbReference type="InterPro" id="IPR017941">
    <property type="entry name" value="Rieske_2Fe-2S"/>
</dbReference>
<keyword evidence="4" id="KW-0408">Iron</keyword>
<accession>A0A7T2RYS2</accession>
<evidence type="ECO:0000313" key="8">
    <source>
        <dbReference type="Proteomes" id="UP000594778"/>
    </source>
</evidence>
<protein>
    <submittedName>
        <fullName evidence="7">Aromatic ring-hydroxylating dioxygenase subunit alpha</fullName>
    </submittedName>
</protein>
<dbReference type="SUPFAM" id="SSF50022">
    <property type="entry name" value="ISP domain"/>
    <property type="match status" value="1"/>
</dbReference>
<dbReference type="CDD" id="cd08878">
    <property type="entry name" value="RHO_alpha_C_DMO-like"/>
    <property type="match status" value="1"/>
</dbReference>
<dbReference type="GO" id="GO:0046872">
    <property type="term" value="F:metal ion binding"/>
    <property type="evidence" value="ECO:0007669"/>
    <property type="project" value="UniProtKB-KW"/>
</dbReference>
<gene>
    <name evidence="7" type="ORF">I6G66_16045</name>
</gene>
<dbReference type="GO" id="GO:0051537">
    <property type="term" value="F:2 iron, 2 sulfur cluster binding"/>
    <property type="evidence" value="ECO:0007669"/>
    <property type="project" value="UniProtKB-KW"/>
</dbReference>
<dbReference type="GO" id="GO:0051213">
    <property type="term" value="F:dioxygenase activity"/>
    <property type="evidence" value="ECO:0007669"/>
    <property type="project" value="UniProtKB-KW"/>
</dbReference>
<keyword evidence="5" id="KW-0411">Iron-sulfur</keyword>
<sequence length="366" mass="40823">MTECTTIAPASTPAPTPSSTPAFPLDQWYVAGFAWELQDAPLARTLLGRPVVLFRTPDGSVAALEDRCCHRELPLSCGTVEPRGLRCGYHGLLFDRAGQCLEIPGQQRIPPKACVKSFDLRERDQILWIWMGAAPDSVPAQEPPAYPVHGDARYRFGGDVYHYDAPYQLIHDNLLDLSHLGYVHLKTIGGNAGIHMNAELKVRQEGDSVTVLRWMPDSDPPPTYAAAWPFAGRIDRWQEVEFHPSHVRIWTGAMDAGSGQLDDPQREGFHMRGFHGVTPETEHSAHYFWTIATNPHPDMQDTTRLVIDQTAATFEEDKVVIEAQFRNQQRFGARPVIDIHVDAGPNRARRVISRLREASARALAAA</sequence>
<evidence type="ECO:0000313" key="7">
    <source>
        <dbReference type="EMBL" id="QPS05839.1"/>
    </source>
</evidence>
<evidence type="ECO:0000256" key="5">
    <source>
        <dbReference type="ARBA" id="ARBA00023014"/>
    </source>
</evidence>
<proteinExistence type="predicted"/>
<dbReference type="AlphaFoldDB" id="A0A7T2RYS2"/>